<dbReference type="SMART" id="SM00408">
    <property type="entry name" value="IGc2"/>
    <property type="match status" value="5"/>
</dbReference>
<evidence type="ECO:0000256" key="17">
    <source>
        <dbReference type="ARBA" id="ARBA00022902"/>
    </source>
</evidence>
<keyword evidence="18" id="KW-0904">Protein phosphatase</keyword>
<dbReference type="GO" id="GO:0005886">
    <property type="term" value="C:plasma membrane"/>
    <property type="evidence" value="ECO:0007669"/>
    <property type="project" value="UniProtKB-SubCell"/>
</dbReference>
<dbReference type="Pfam" id="PF00041">
    <property type="entry name" value="fn3"/>
    <property type="match status" value="4"/>
</dbReference>
<evidence type="ECO:0000256" key="6">
    <source>
        <dbReference type="ARBA" id="ARBA00022473"/>
    </source>
</evidence>
<feature type="domain" description="Fibronectin type-III" evidence="33">
    <location>
        <begin position="814"/>
        <end position="916"/>
    </location>
</feature>
<dbReference type="EMBL" id="JAICCE010000013">
    <property type="protein sequence ID" value="KAG9269468.1"/>
    <property type="molecule type" value="Genomic_DNA"/>
</dbReference>
<dbReference type="InterPro" id="IPR013783">
    <property type="entry name" value="Ig-like_fold"/>
</dbReference>
<evidence type="ECO:0000256" key="13">
    <source>
        <dbReference type="ARBA" id="ARBA00022737"/>
    </source>
</evidence>
<dbReference type="GO" id="GO:0030424">
    <property type="term" value="C:axon"/>
    <property type="evidence" value="ECO:0007669"/>
    <property type="project" value="TreeGrafter"/>
</dbReference>
<evidence type="ECO:0000256" key="27">
    <source>
        <dbReference type="ARBA" id="ARBA00072847"/>
    </source>
</evidence>
<keyword evidence="21" id="KW-1015">Disulfide bond</keyword>
<feature type="domain" description="Ig-like" evidence="32">
    <location>
        <begin position="130"/>
        <end position="214"/>
    </location>
</feature>
<keyword evidence="13" id="KW-0677">Repeat</keyword>
<dbReference type="AlphaFoldDB" id="A0A8T2LBQ5"/>
<feature type="domain" description="Ig-like" evidence="32">
    <location>
        <begin position="516"/>
        <end position="609"/>
    </location>
</feature>
<comment type="subcellular location">
    <subcellularLocation>
        <location evidence="1">Cell membrane</location>
        <topology evidence="1">Single-pass type I membrane protein</topology>
    </subcellularLocation>
    <subcellularLocation>
        <location evidence="2">Secreted</location>
        <location evidence="2">Extracellular space</location>
        <location evidence="2">Extracellular matrix</location>
    </subcellularLocation>
</comment>
<evidence type="ECO:0000256" key="22">
    <source>
        <dbReference type="ARBA" id="ARBA00023170"/>
    </source>
</evidence>
<dbReference type="FunFam" id="2.60.40.10:FF:000005">
    <property type="entry name" value="Neuronal cell adhesion molecule"/>
    <property type="match status" value="1"/>
</dbReference>
<evidence type="ECO:0000256" key="5">
    <source>
        <dbReference type="ARBA" id="ARBA00013064"/>
    </source>
</evidence>
<dbReference type="Gene3D" id="2.60.40.10">
    <property type="entry name" value="Immunoglobulins"/>
    <property type="match status" value="11"/>
</dbReference>
<dbReference type="PROSITE" id="PS50835">
    <property type="entry name" value="IG_LIKE"/>
    <property type="match status" value="6"/>
</dbReference>
<evidence type="ECO:0000256" key="3">
    <source>
        <dbReference type="ARBA" id="ARBA00008588"/>
    </source>
</evidence>
<gene>
    <name evidence="34" type="primary">CHL1</name>
    <name evidence="34" type="ORF">AMEX_G16509</name>
</gene>
<keyword evidence="17" id="KW-0524">Neurogenesis</keyword>
<dbReference type="SMART" id="SM00409">
    <property type="entry name" value="IG"/>
    <property type="match status" value="6"/>
</dbReference>
<evidence type="ECO:0000259" key="33">
    <source>
        <dbReference type="PROSITE" id="PS50853"/>
    </source>
</evidence>
<evidence type="ECO:0000256" key="18">
    <source>
        <dbReference type="ARBA" id="ARBA00022912"/>
    </source>
</evidence>
<evidence type="ECO:0000256" key="24">
    <source>
        <dbReference type="ARBA" id="ARBA00023319"/>
    </source>
</evidence>
<evidence type="ECO:0000256" key="19">
    <source>
        <dbReference type="ARBA" id="ARBA00022989"/>
    </source>
</evidence>
<keyword evidence="8" id="KW-0964">Secreted</keyword>
<keyword evidence="14" id="KW-0221">Differentiation</keyword>
<reference evidence="34 35" key="1">
    <citation type="submission" date="2021-07" db="EMBL/GenBank/DDBJ databases">
        <authorList>
            <person name="Imarazene B."/>
            <person name="Zahm M."/>
            <person name="Klopp C."/>
            <person name="Cabau C."/>
            <person name="Beille S."/>
            <person name="Jouanno E."/>
            <person name="Castinel A."/>
            <person name="Lluch J."/>
            <person name="Gil L."/>
            <person name="Kuchtly C."/>
            <person name="Lopez Roques C."/>
            <person name="Donnadieu C."/>
            <person name="Parrinello H."/>
            <person name="Journot L."/>
            <person name="Du K."/>
            <person name="Schartl M."/>
            <person name="Retaux S."/>
            <person name="Guiguen Y."/>
        </authorList>
    </citation>
    <scope>NUCLEOTIDE SEQUENCE [LARGE SCALE GENOMIC DNA]</scope>
    <source>
        <strain evidence="34">Pach_M1</strain>
        <tissue evidence="34">Testis</tissue>
    </source>
</reference>
<keyword evidence="10" id="KW-0597">Phosphoprotein</keyword>
<dbReference type="FunFam" id="2.60.40.10:FF:000057">
    <property type="entry name" value="neural cell adhesion molecule L1"/>
    <property type="match status" value="1"/>
</dbReference>
<keyword evidence="16" id="KW-0130">Cell adhesion</keyword>
<dbReference type="PANTHER" id="PTHR44170:SF45">
    <property type="entry name" value="NEURAL CELL ADHESION MOLECULE L1-LIKE PROTEIN ISOFORM X1"/>
    <property type="match status" value="1"/>
</dbReference>
<dbReference type="FunFam" id="2.60.40.10:FF:000063">
    <property type="entry name" value="neural cell adhesion molecule L1"/>
    <property type="match status" value="1"/>
</dbReference>
<keyword evidence="11 30" id="KW-0812">Transmembrane</keyword>
<evidence type="ECO:0000256" key="21">
    <source>
        <dbReference type="ARBA" id="ARBA00023157"/>
    </source>
</evidence>
<comment type="subunit">
    <text evidence="26">May interact with L1CAM. May interact with ITGB1/ITGA1 heterodimer and ITGB1/ITGA2 heterodimer as well as with ANK3.</text>
</comment>
<evidence type="ECO:0000256" key="9">
    <source>
        <dbReference type="ARBA" id="ARBA00022530"/>
    </source>
</evidence>
<evidence type="ECO:0000256" key="15">
    <source>
        <dbReference type="ARBA" id="ARBA00022801"/>
    </source>
</evidence>
<evidence type="ECO:0000313" key="35">
    <source>
        <dbReference type="Proteomes" id="UP000752171"/>
    </source>
</evidence>
<comment type="similarity">
    <text evidence="3">Belongs to the immunoglobulin superfamily. L1/neurofascin/NgCAM family.</text>
</comment>
<keyword evidence="15" id="KW-0378">Hydrolase</keyword>
<feature type="region of interest" description="Disordered" evidence="29">
    <location>
        <begin position="1191"/>
        <end position="1235"/>
    </location>
</feature>
<comment type="catalytic activity">
    <reaction evidence="25">
        <text>O-phospho-L-tyrosyl-[protein] + H2O = L-tyrosyl-[protein] + phosphate</text>
        <dbReference type="Rhea" id="RHEA:10684"/>
        <dbReference type="Rhea" id="RHEA-COMP:10136"/>
        <dbReference type="Rhea" id="RHEA-COMP:20101"/>
        <dbReference type="ChEBI" id="CHEBI:15377"/>
        <dbReference type="ChEBI" id="CHEBI:43474"/>
        <dbReference type="ChEBI" id="CHEBI:46858"/>
        <dbReference type="ChEBI" id="CHEBI:61978"/>
        <dbReference type="EC" id="3.1.3.48"/>
    </reaction>
</comment>
<dbReference type="Proteomes" id="UP000752171">
    <property type="component" value="Unassembled WGS sequence"/>
</dbReference>
<protein>
    <recommendedName>
        <fullName evidence="27">Neural cell adhesion molecule L1-like protein</fullName>
        <ecNumber evidence="5">3.1.3.48</ecNumber>
    </recommendedName>
    <alternativeName>
        <fullName evidence="28">Close homolog of L1</fullName>
    </alternativeName>
</protein>
<dbReference type="GO" id="GO:0004725">
    <property type="term" value="F:protein tyrosine phosphatase activity"/>
    <property type="evidence" value="ECO:0007669"/>
    <property type="project" value="UniProtKB-EC"/>
</dbReference>
<evidence type="ECO:0000256" key="11">
    <source>
        <dbReference type="ARBA" id="ARBA00022692"/>
    </source>
</evidence>
<evidence type="ECO:0000256" key="28">
    <source>
        <dbReference type="ARBA" id="ARBA00082292"/>
    </source>
</evidence>
<dbReference type="Pfam" id="PF07679">
    <property type="entry name" value="I-set"/>
    <property type="match status" value="2"/>
</dbReference>
<evidence type="ECO:0000256" key="30">
    <source>
        <dbReference type="SAM" id="Phobius"/>
    </source>
</evidence>
<keyword evidence="19 30" id="KW-1133">Transmembrane helix</keyword>
<dbReference type="GO" id="GO:0007411">
    <property type="term" value="P:axon guidance"/>
    <property type="evidence" value="ECO:0007669"/>
    <property type="project" value="TreeGrafter"/>
</dbReference>
<dbReference type="FunFam" id="2.60.40.10:FF:000418">
    <property type="entry name" value="Neural cell adhesion molecule L1-like protein"/>
    <property type="match status" value="1"/>
</dbReference>
<dbReference type="GO" id="GO:0007420">
    <property type="term" value="P:brain development"/>
    <property type="evidence" value="ECO:0007669"/>
    <property type="project" value="TreeGrafter"/>
</dbReference>
<dbReference type="InterPro" id="IPR036179">
    <property type="entry name" value="Ig-like_dom_sf"/>
</dbReference>
<feature type="domain" description="Ig-like" evidence="32">
    <location>
        <begin position="32"/>
        <end position="124"/>
    </location>
</feature>
<sequence length="1264" mass="140773">MRGLGGLAVGLLLAFLSAAFGVHIPPQLEQLPVITVHPPASLITLPFDDSFTLTCEAKGNPKPEFHWTRNGQDFNLDDDSRLIQHEDSGTFIIPKIRDLVKYQGTYRCYASNKLGTAVSEETVFIVPTSPKFPKEKIEPKVVNEGDSVILECNPPKGIPPVQLYWMTTGLQHIEQDNRVSMSLNGNLYFSNTMSKDSRSDYCCFASFGRIRTIVQKNAMAIDVKPLNFSSKEYVDLKKKPNLLVPSDNQSQVHIVKGEELELECIAEGFPTPAIEWSKPGEKLPKRSNIKNYGKLLTISKVSEEDSGKYMCKASNGLGEALHYFHVHVEEPPRWVKEPVKSQVVTIGSDVHIKCHAAGKPKPTVKWMRNGKPFHDHSSSHSTVQGDTIMLLRALPNDSAVYQCEASNPHGTLLGTANVMVMNHPPLILTKDYQEYATVRGKNVTMDCKVFSSPLAAVEWRREDPEGSVKKERFSIHENGSLQIHPAEAEDMGKYVCFAKNSEGSSSISAELFIKDPTRIVAPPQDMKVKRGSTARLECRAEFDQSLSEDFDVFWQKEGEDIYSNFTEDSGFHINGGLLQIFNVSHNDKGLYTCIARTSLDEDTATARVTVLDVPDAPVNLTLLDHRDRSVRLHWMPTRDHNSPVTEYIIEYEENHWEPGKWRPLLRVSGNQNSAPLSLYGHINYQFRVTAVNAIGTGRPSKPSKRYKTPSAAPDRSPDNIKIEGHLPQQMDITWEPLLPVEHNGPGLEYKLSYRQLGVEETWTEQIVQRHSFVVKNTPTFVPYEVKIQAHNEQGWAPEPRVVTGYSGEDLPLAAPEDVSVEVLNSTLLRVSWSPVPQALLRGHLGGYSVHWWRTRSLLTSKEVPAEKQFLTLSGNRSHTMVPGLKPSSEYRLTVNVFNRRGNGPSSSPLTFTTPQGVPERPPVLKATNSQGDSITLVWAPPLEANGVLTGYMLQYQIFNETLDVDEANTVNISGRDTTHWVLHNLESNSQYKFYLSACTVVGCGPAISEEGGTERFERQPFSFTSSRTVIATDIPAISTIALFNISTTVSTSFAKISWAARGRQSDSEIYVAVMDHRDGIWRISEAVNTSKSFHIIEGLEPETVYTVRLLATHWADNSSLFEEIFQTKGKGVIGRVSSTGWFVGLMCAVALLTLAVLIACFVKRNKGGKYAVKEKEAVRSDLEAHCGHEETSCEYSDSDEKPLKRSQHSREGDIKGGGDSSTDSSDDYEDEDCEFNEDGSFIGEYAGHKRKLSAEVNGHTVMTA</sequence>
<feature type="domain" description="Fibronectin type-III" evidence="33">
    <location>
        <begin position="616"/>
        <end position="711"/>
    </location>
</feature>
<dbReference type="InterPro" id="IPR013098">
    <property type="entry name" value="Ig_I-set"/>
</dbReference>
<dbReference type="GO" id="GO:0098632">
    <property type="term" value="F:cell-cell adhesion mediator activity"/>
    <property type="evidence" value="ECO:0007669"/>
    <property type="project" value="TreeGrafter"/>
</dbReference>
<keyword evidence="23" id="KW-0325">Glycoprotein</keyword>
<dbReference type="InterPro" id="IPR026966">
    <property type="entry name" value="Neurofascin/L1/NrCAM_C"/>
</dbReference>
<dbReference type="PANTHER" id="PTHR44170">
    <property type="entry name" value="PROTEIN SIDEKICK"/>
    <property type="match status" value="1"/>
</dbReference>
<dbReference type="SMART" id="SM00060">
    <property type="entry name" value="FN3"/>
    <property type="match status" value="5"/>
</dbReference>
<dbReference type="InterPro" id="IPR036116">
    <property type="entry name" value="FN3_sf"/>
</dbReference>
<dbReference type="FunFam" id="2.60.40.10:FF:000038">
    <property type="entry name" value="Neuronal cell adhesion molecule"/>
    <property type="match status" value="1"/>
</dbReference>
<comment type="caution">
    <text evidence="34">The sequence shown here is derived from an EMBL/GenBank/DDBJ whole genome shotgun (WGS) entry which is preliminary data.</text>
</comment>
<keyword evidence="9" id="KW-0272">Extracellular matrix</keyword>
<organism evidence="34 35">
    <name type="scientific">Astyanax mexicanus</name>
    <name type="common">Blind cave fish</name>
    <name type="synonym">Astyanax fasciatus mexicanus</name>
    <dbReference type="NCBI Taxonomy" id="7994"/>
    <lineage>
        <taxon>Eukaryota</taxon>
        <taxon>Metazoa</taxon>
        <taxon>Chordata</taxon>
        <taxon>Craniata</taxon>
        <taxon>Vertebrata</taxon>
        <taxon>Euteleostomi</taxon>
        <taxon>Actinopterygii</taxon>
        <taxon>Neopterygii</taxon>
        <taxon>Teleostei</taxon>
        <taxon>Ostariophysi</taxon>
        <taxon>Characiformes</taxon>
        <taxon>Characoidei</taxon>
        <taxon>Acestrorhamphidae</taxon>
        <taxon>Acestrorhamphinae</taxon>
        <taxon>Astyanax</taxon>
    </lineage>
</organism>
<dbReference type="CDD" id="cd00063">
    <property type="entry name" value="FN3"/>
    <property type="match status" value="4"/>
</dbReference>
<evidence type="ECO:0000256" key="31">
    <source>
        <dbReference type="SAM" id="SignalP"/>
    </source>
</evidence>
<dbReference type="EC" id="3.1.3.48" evidence="5"/>
<dbReference type="InterPro" id="IPR003599">
    <property type="entry name" value="Ig_sub"/>
</dbReference>
<dbReference type="SUPFAM" id="SSF49265">
    <property type="entry name" value="Fibronectin type III"/>
    <property type="match status" value="3"/>
</dbReference>
<keyword evidence="7" id="KW-1003">Cell membrane</keyword>
<evidence type="ECO:0000256" key="16">
    <source>
        <dbReference type="ARBA" id="ARBA00022889"/>
    </source>
</evidence>
<name>A0A8T2LBQ5_ASTMX</name>
<feature type="compositionally biased region" description="Acidic residues" evidence="29">
    <location>
        <begin position="1224"/>
        <end position="1235"/>
    </location>
</feature>
<dbReference type="SUPFAM" id="SSF48726">
    <property type="entry name" value="Immunoglobulin"/>
    <property type="match status" value="6"/>
</dbReference>
<keyword evidence="12 31" id="KW-0732">Signal</keyword>
<dbReference type="InterPro" id="IPR003961">
    <property type="entry name" value="FN3_dom"/>
</dbReference>
<keyword evidence="22" id="KW-0675">Receptor</keyword>
<evidence type="ECO:0000256" key="7">
    <source>
        <dbReference type="ARBA" id="ARBA00022475"/>
    </source>
</evidence>
<dbReference type="InterPro" id="IPR013151">
    <property type="entry name" value="Immunoglobulin_dom"/>
</dbReference>
<evidence type="ECO:0000256" key="2">
    <source>
        <dbReference type="ARBA" id="ARBA00004498"/>
    </source>
</evidence>
<feature type="domain" description="Ig-like" evidence="32">
    <location>
        <begin position="332"/>
        <end position="419"/>
    </location>
</feature>
<evidence type="ECO:0000256" key="1">
    <source>
        <dbReference type="ARBA" id="ARBA00004251"/>
    </source>
</evidence>
<dbReference type="InterPro" id="IPR003598">
    <property type="entry name" value="Ig_sub2"/>
</dbReference>
<dbReference type="PROSITE" id="PS50853">
    <property type="entry name" value="FN3"/>
    <property type="match status" value="4"/>
</dbReference>
<keyword evidence="20 30" id="KW-0472">Membrane</keyword>
<dbReference type="Pfam" id="PF00047">
    <property type="entry name" value="ig"/>
    <property type="match status" value="1"/>
</dbReference>
<feature type="domain" description="Ig-like" evidence="32">
    <location>
        <begin position="424"/>
        <end position="512"/>
    </location>
</feature>
<evidence type="ECO:0000256" key="4">
    <source>
        <dbReference type="ARBA" id="ARBA00010504"/>
    </source>
</evidence>
<feature type="domain" description="Fibronectin type-III" evidence="33">
    <location>
        <begin position="716"/>
        <end position="809"/>
    </location>
</feature>
<evidence type="ECO:0000256" key="29">
    <source>
        <dbReference type="SAM" id="MobiDB-lite"/>
    </source>
</evidence>
<feature type="domain" description="Ig-like" evidence="32">
    <location>
        <begin position="240"/>
        <end position="316"/>
    </location>
</feature>
<dbReference type="FunFam" id="2.60.40.10:FF:000010">
    <property type="entry name" value="receptor-type tyrosine-protein phosphatase delta isoform X1"/>
    <property type="match status" value="1"/>
</dbReference>
<evidence type="ECO:0000256" key="8">
    <source>
        <dbReference type="ARBA" id="ARBA00022525"/>
    </source>
</evidence>
<feature type="compositionally biased region" description="Basic and acidic residues" evidence="29">
    <location>
        <begin position="1198"/>
        <end position="1216"/>
    </location>
</feature>
<feature type="domain" description="Fibronectin type-III" evidence="33">
    <location>
        <begin position="918"/>
        <end position="1019"/>
    </location>
</feature>
<evidence type="ECO:0000259" key="32">
    <source>
        <dbReference type="PROSITE" id="PS50835"/>
    </source>
</evidence>
<evidence type="ECO:0000256" key="14">
    <source>
        <dbReference type="ARBA" id="ARBA00022782"/>
    </source>
</evidence>
<dbReference type="Pfam" id="PF13927">
    <property type="entry name" value="Ig_3"/>
    <property type="match status" value="3"/>
</dbReference>
<comment type="similarity">
    <text evidence="4">Belongs to the protein-tyrosine phosphatase family. Receptor class 2A subfamily.</text>
</comment>
<feature type="region of interest" description="Disordered" evidence="29">
    <location>
        <begin position="695"/>
        <end position="720"/>
    </location>
</feature>
<evidence type="ECO:0000256" key="25">
    <source>
        <dbReference type="ARBA" id="ARBA00051722"/>
    </source>
</evidence>
<keyword evidence="24" id="KW-0393">Immunoglobulin domain</keyword>
<keyword evidence="6" id="KW-0217">Developmental protein</keyword>
<feature type="transmembrane region" description="Helical" evidence="30">
    <location>
        <begin position="1140"/>
        <end position="1162"/>
    </location>
</feature>
<proteinExistence type="inferred from homology"/>
<evidence type="ECO:0000256" key="10">
    <source>
        <dbReference type="ARBA" id="ARBA00022553"/>
    </source>
</evidence>
<dbReference type="Pfam" id="PF13882">
    <property type="entry name" value="Bravo_FIGEY"/>
    <property type="match status" value="1"/>
</dbReference>
<accession>A0A8T2LBQ5</accession>
<feature type="chain" id="PRO_5035871937" description="Neural cell adhesion molecule L1-like protein" evidence="31">
    <location>
        <begin position="22"/>
        <end position="1264"/>
    </location>
</feature>
<evidence type="ECO:0000256" key="26">
    <source>
        <dbReference type="ARBA" id="ARBA00062194"/>
    </source>
</evidence>
<evidence type="ECO:0000256" key="20">
    <source>
        <dbReference type="ARBA" id="ARBA00023136"/>
    </source>
</evidence>
<evidence type="ECO:0000256" key="12">
    <source>
        <dbReference type="ARBA" id="ARBA00022729"/>
    </source>
</evidence>
<feature type="signal peptide" evidence="31">
    <location>
        <begin position="1"/>
        <end position="21"/>
    </location>
</feature>
<dbReference type="FunFam" id="2.60.40.10:FF:000367">
    <property type="entry name" value="Neural cell adhesion molecule L1-like protein"/>
    <property type="match status" value="1"/>
</dbReference>
<dbReference type="FunFam" id="2.60.40.10:FF:000768">
    <property type="entry name" value="Neural cell adhesion molecule L1-like protein"/>
    <property type="match status" value="1"/>
</dbReference>
<evidence type="ECO:0000313" key="34">
    <source>
        <dbReference type="EMBL" id="KAG9269468.1"/>
    </source>
</evidence>
<dbReference type="InterPro" id="IPR007110">
    <property type="entry name" value="Ig-like_dom"/>
</dbReference>
<evidence type="ECO:0000256" key="23">
    <source>
        <dbReference type="ARBA" id="ARBA00023180"/>
    </source>
</evidence>